<dbReference type="SUPFAM" id="SSF56672">
    <property type="entry name" value="DNA/RNA polymerases"/>
    <property type="match status" value="1"/>
</dbReference>
<proteinExistence type="predicted"/>
<reference evidence="1 2" key="1">
    <citation type="submission" date="2022-05" db="EMBL/GenBank/DDBJ databases">
        <authorList>
            <consortium name="Genoscope - CEA"/>
            <person name="William W."/>
        </authorList>
    </citation>
    <scope>NUCLEOTIDE SEQUENCE [LARGE SCALE GENOMIC DNA]</scope>
</reference>
<accession>A0ABN8R197</accession>
<organism evidence="1 2">
    <name type="scientific">Porites lobata</name>
    <dbReference type="NCBI Taxonomy" id="104759"/>
    <lineage>
        <taxon>Eukaryota</taxon>
        <taxon>Metazoa</taxon>
        <taxon>Cnidaria</taxon>
        <taxon>Anthozoa</taxon>
        <taxon>Hexacorallia</taxon>
        <taxon>Scleractinia</taxon>
        <taxon>Fungiina</taxon>
        <taxon>Poritidae</taxon>
        <taxon>Porites</taxon>
    </lineage>
</organism>
<evidence type="ECO:0000313" key="2">
    <source>
        <dbReference type="Proteomes" id="UP001159405"/>
    </source>
</evidence>
<dbReference type="Proteomes" id="UP001159405">
    <property type="component" value="Unassembled WGS sequence"/>
</dbReference>
<evidence type="ECO:0008006" key="3">
    <source>
        <dbReference type="Google" id="ProtNLM"/>
    </source>
</evidence>
<name>A0ABN8R197_9CNID</name>
<dbReference type="PANTHER" id="PTHR31511">
    <property type="entry name" value="PROTEIN CBG23764"/>
    <property type="match status" value="1"/>
</dbReference>
<keyword evidence="2" id="KW-1185">Reference proteome</keyword>
<gene>
    <name evidence="1" type="ORF">PLOB_00013083</name>
</gene>
<protein>
    <recommendedName>
        <fullName evidence="3">DNA-directed DNA polymerase</fullName>
    </recommendedName>
</protein>
<dbReference type="EMBL" id="CALNXK010000174">
    <property type="protein sequence ID" value="CAH3172527.1"/>
    <property type="molecule type" value="Genomic_DNA"/>
</dbReference>
<dbReference type="PANTHER" id="PTHR31511:SF12">
    <property type="entry name" value="RHO TERMINATION FACTOR N-TERMINAL DOMAIN-CONTAINING PROTEIN"/>
    <property type="match status" value="1"/>
</dbReference>
<evidence type="ECO:0000313" key="1">
    <source>
        <dbReference type="EMBL" id="CAH3172527.1"/>
    </source>
</evidence>
<dbReference type="InterPro" id="IPR043502">
    <property type="entry name" value="DNA/RNA_pol_sf"/>
</dbReference>
<sequence>MTSTYSQALGEALHYRHRKVENLVPNLHKKEKYILHHRNLKLYLDLGMKLSKIHRVLQFKQEPWLKYTQIFSQAKNGFEKDFFKLMNNSLFGKTMENICKHVNVELVTESQKLKKLVAKPTFKVAKKFNEHLVGVNMVREKLSFNKRVYTGFPLLDLSKVLMYQFHYQYILPKYASTHLKLLFTYTDSLCYQVFTDDFYRDIQPDLEKFDTADYPKQHVLHSPMNKKVIGKFKDETSSCPIRELVGLRPKMYSFFLKEDGKEKKEDSRGCEELHDGA</sequence>
<comment type="caution">
    <text evidence="1">The sequence shown here is derived from an EMBL/GenBank/DDBJ whole genome shotgun (WGS) entry which is preliminary data.</text>
</comment>